<evidence type="ECO:0000313" key="2">
    <source>
        <dbReference type="Proteomes" id="UP000317909"/>
    </source>
</evidence>
<proteinExistence type="predicted"/>
<dbReference type="EMBL" id="CP036339">
    <property type="protein sequence ID" value="QDT75639.1"/>
    <property type="molecule type" value="Genomic_DNA"/>
</dbReference>
<dbReference type="RefSeq" id="WP_145435385.1">
    <property type="nucleotide sequence ID" value="NZ_CP036339.1"/>
</dbReference>
<accession>A0A517U4U3</accession>
<dbReference type="AlphaFoldDB" id="A0A517U4U3"/>
<evidence type="ECO:0008006" key="3">
    <source>
        <dbReference type="Google" id="ProtNLM"/>
    </source>
</evidence>
<dbReference type="KEGG" id="llh:I41_48790"/>
<gene>
    <name evidence="1" type="ORF">I41_48790</name>
</gene>
<organism evidence="1 2">
    <name type="scientific">Lacipirellula limnantheis</name>
    <dbReference type="NCBI Taxonomy" id="2528024"/>
    <lineage>
        <taxon>Bacteria</taxon>
        <taxon>Pseudomonadati</taxon>
        <taxon>Planctomycetota</taxon>
        <taxon>Planctomycetia</taxon>
        <taxon>Pirellulales</taxon>
        <taxon>Lacipirellulaceae</taxon>
        <taxon>Lacipirellula</taxon>
    </lineage>
</organism>
<keyword evidence="2" id="KW-1185">Reference proteome</keyword>
<sequence length="132" mass="14285">MGAWLMLACGCGEDRGLIPVYGTVTLEGKQMPGAGDLTFVPVEVAAGFPTRPAKAEFAVDGEYSAQSYQPGDGLYPGTYRVLVSCWEVPPTPDGPPAKSFIARRYQNREDSKLEVKVDAAMDRIEFPIDLTP</sequence>
<dbReference type="Proteomes" id="UP000317909">
    <property type="component" value="Chromosome"/>
</dbReference>
<protein>
    <recommendedName>
        <fullName evidence="3">Carboxypeptidase regulatory-like domain-containing protein</fullName>
    </recommendedName>
</protein>
<dbReference type="OrthoDB" id="290166at2"/>
<reference evidence="1 2" key="1">
    <citation type="submission" date="2019-02" db="EMBL/GenBank/DDBJ databases">
        <title>Deep-cultivation of Planctomycetes and their phenomic and genomic characterization uncovers novel biology.</title>
        <authorList>
            <person name="Wiegand S."/>
            <person name="Jogler M."/>
            <person name="Boedeker C."/>
            <person name="Pinto D."/>
            <person name="Vollmers J."/>
            <person name="Rivas-Marin E."/>
            <person name="Kohn T."/>
            <person name="Peeters S.H."/>
            <person name="Heuer A."/>
            <person name="Rast P."/>
            <person name="Oberbeckmann S."/>
            <person name="Bunk B."/>
            <person name="Jeske O."/>
            <person name="Meyerdierks A."/>
            <person name="Storesund J.E."/>
            <person name="Kallscheuer N."/>
            <person name="Luecker S."/>
            <person name="Lage O.M."/>
            <person name="Pohl T."/>
            <person name="Merkel B.J."/>
            <person name="Hornburger P."/>
            <person name="Mueller R.-W."/>
            <person name="Bruemmer F."/>
            <person name="Labrenz M."/>
            <person name="Spormann A.M."/>
            <person name="Op den Camp H."/>
            <person name="Overmann J."/>
            <person name="Amann R."/>
            <person name="Jetten M.S.M."/>
            <person name="Mascher T."/>
            <person name="Medema M.H."/>
            <person name="Devos D.P."/>
            <person name="Kaster A.-K."/>
            <person name="Ovreas L."/>
            <person name="Rohde M."/>
            <person name="Galperin M.Y."/>
            <person name="Jogler C."/>
        </authorList>
    </citation>
    <scope>NUCLEOTIDE SEQUENCE [LARGE SCALE GENOMIC DNA]</scope>
    <source>
        <strain evidence="1 2">I41</strain>
    </source>
</reference>
<evidence type="ECO:0000313" key="1">
    <source>
        <dbReference type="EMBL" id="QDT75639.1"/>
    </source>
</evidence>
<name>A0A517U4U3_9BACT</name>